<evidence type="ECO:0000256" key="1">
    <source>
        <dbReference type="SAM" id="Phobius"/>
    </source>
</evidence>
<organism evidence="2 3">
    <name type="scientific">Mycolicibacterium aubagnense</name>
    <dbReference type="NCBI Taxonomy" id="319707"/>
    <lineage>
        <taxon>Bacteria</taxon>
        <taxon>Bacillati</taxon>
        <taxon>Actinomycetota</taxon>
        <taxon>Actinomycetes</taxon>
        <taxon>Mycobacteriales</taxon>
        <taxon>Mycobacteriaceae</taxon>
        <taxon>Mycolicibacterium</taxon>
    </lineage>
</organism>
<protein>
    <submittedName>
        <fullName evidence="2">Uncharacterized protein</fullName>
    </submittedName>
</protein>
<name>A0ABM7IGM5_9MYCO</name>
<reference evidence="2 3" key="1">
    <citation type="journal article" date="2019" name="Emerg. Microbes Infect.">
        <title>Comprehensive subspecies identification of 175 nontuberculous mycobacteria species based on 7547 genomic profiles.</title>
        <authorList>
            <person name="Matsumoto Y."/>
            <person name="Kinjo T."/>
            <person name="Motooka D."/>
            <person name="Nabeya D."/>
            <person name="Jung N."/>
            <person name="Uechi K."/>
            <person name="Horii T."/>
            <person name="Iida T."/>
            <person name="Fujita J."/>
            <person name="Nakamura S."/>
        </authorList>
    </citation>
    <scope>NUCLEOTIDE SEQUENCE [LARGE SCALE GENOMIC DNA]</scope>
    <source>
        <strain evidence="2 3">JCM 15296</strain>
    </source>
</reference>
<evidence type="ECO:0000313" key="3">
    <source>
        <dbReference type="Proteomes" id="UP000465609"/>
    </source>
</evidence>
<keyword evidence="1" id="KW-0472">Membrane</keyword>
<sequence>MTTSELTARASRLLLSVFIGAIAIAFTIVPTALRSPATSVQAGGDPCVNGVVPWNPYVVNCNLPARNIPKVRGAAPDAGAIIACHGRPVCLSWYVNGN</sequence>
<dbReference type="EMBL" id="AP022577">
    <property type="protein sequence ID" value="BBX85872.1"/>
    <property type="molecule type" value="Genomic_DNA"/>
</dbReference>
<keyword evidence="1" id="KW-1133">Transmembrane helix</keyword>
<evidence type="ECO:0000313" key="2">
    <source>
        <dbReference type="EMBL" id="BBX85872.1"/>
    </source>
</evidence>
<dbReference type="RefSeq" id="WP_306789593.1">
    <property type="nucleotide sequence ID" value="NZ_AP022577.1"/>
</dbReference>
<dbReference type="Proteomes" id="UP000465609">
    <property type="component" value="Chromosome"/>
</dbReference>
<keyword evidence="3" id="KW-1185">Reference proteome</keyword>
<proteinExistence type="predicted"/>
<keyword evidence="1" id="KW-0812">Transmembrane</keyword>
<feature type="transmembrane region" description="Helical" evidence="1">
    <location>
        <begin position="12"/>
        <end position="33"/>
    </location>
</feature>
<gene>
    <name evidence="2" type="ORF">MAUB_37450</name>
</gene>
<accession>A0ABM7IGM5</accession>